<dbReference type="RefSeq" id="XP_007767258.1">
    <property type="nucleotide sequence ID" value="XM_007769068.1"/>
</dbReference>
<dbReference type="InterPro" id="IPR050266">
    <property type="entry name" value="AB_hydrolase_sf"/>
</dbReference>
<evidence type="ECO:0000259" key="1">
    <source>
        <dbReference type="Pfam" id="PF12697"/>
    </source>
</evidence>
<comment type="caution">
    <text evidence="2">The sequence shown here is derived from an EMBL/GenBank/DDBJ whole genome shotgun (WGS) entry which is preliminary data.</text>
</comment>
<reference evidence="3" key="1">
    <citation type="journal article" date="2012" name="Science">
        <title>The Paleozoic origin of enzymatic lignin decomposition reconstructed from 31 fungal genomes.</title>
        <authorList>
            <person name="Floudas D."/>
            <person name="Binder M."/>
            <person name="Riley R."/>
            <person name="Barry K."/>
            <person name="Blanchette R.A."/>
            <person name="Henrissat B."/>
            <person name="Martinez A.T."/>
            <person name="Otillar R."/>
            <person name="Spatafora J.W."/>
            <person name="Yadav J.S."/>
            <person name="Aerts A."/>
            <person name="Benoit I."/>
            <person name="Boyd A."/>
            <person name="Carlson A."/>
            <person name="Copeland A."/>
            <person name="Coutinho P.M."/>
            <person name="de Vries R.P."/>
            <person name="Ferreira P."/>
            <person name="Findley K."/>
            <person name="Foster B."/>
            <person name="Gaskell J."/>
            <person name="Glotzer D."/>
            <person name="Gorecki P."/>
            <person name="Heitman J."/>
            <person name="Hesse C."/>
            <person name="Hori C."/>
            <person name="Igarashi K."/>
            <person name="Jurgens J.A."/>
            <person name="Kallen N."/>
            <person name="Kersten P."/>
            <person name="Kohler A."/>
            <person name="Kuees U."/>
            <person name="Kumar T.K.A."/>
            <person name="Kuo A."/>
            <person name="LaButti K."/>
            <person name="Larrondo L.F."/>
            <person name="Lindquist E."/>
            <person name="Ling A."/>
            <person name="Lombard V."/>
            <person name="Lucas S."/>
            <person name="Lundell T."/>
            <person name="Martin R."/>
            <person name="McLaughlin D.J."/>
            <person name="Morgenstern I."/>
            <person name="Morin E."/>
            <person name="Murat C."/>
            <person name="Nagy L.G."/>
            <person name="Nolan M."/>
            <person name="Ohm R.A."/>
            <person name="Patyshakuliyeva A."/>
            <person name="Rokas A."/>
            <person name="Ruiz-Duenas F.J."/>
            <person name="Sabat G."/>
            <person name="Salamov A."/>
            <person name="Samejima M."/>
            <person name="Schmutz J."/>
            <person name="Slot J.C."/>
            <person name="St John F."/>
            <person name="Stenlid J."/>
            <person name="Sun H."/>
            <person name="Sun S."/>
            <person name="Syed K."/>
            <person name="Tsang A."/>
            <person name="Wiebenga A."/>
            <person name="Young D."/>
            <person name="Pisabarro A."/>
            <person name="Eastwood D.C."/>
            <person name="Martin F."/>
            <person name="Cullen D."/>
            <person name="Grigoriev I.V."/>
            <person name="Hibbett D.S."/>
        </authorList>
    </citation>
    <scope>NUCLEOTIDE SEQUENCE [LARGE SCALE GENOMIC DNA]</scope>
    <source>
        <strain evidence="3">RWD-64-598 SS2</strain>
    </source>
</reference>
<dbReference type="PANTHER" id="PTHR43798">
    <property type="entry name" value="MONOACYLGLYCEROL LIPASE"/>
    <property type="match status" value="1"/>
</dbReference>
<keyword evidence="2" id="KW-0378">Hydrolase</keyword>
<dbReference type="GeneID" id="19205137"/>
<dbReference type="PANTHER" id="PTHR43798:SF5">
    <property type="entry name" value="MONOACYLGLYCEROL LIPASE ABHD6"/>
    <property type="match status" value="1"/>
</dbReference>
<dbReference type="AlphaFoldDB" id="A0A5M3MWK1"/>
<keyword evidence="3" id="KW-1185">Reference proteome</keyword>
<dbReference type="InterPro" id="IPR000639">
    <property type="entry name" value="Epox_hydrolase-like"/>
</dbReference>
<dbReference type="Pfam" id="PF12697">
    <property type="entry name" value="Abhydrolase_6"/>
    <property type="match status" value="1"/>
</dbReference>
<dbReference type="KEGG" id="cput:CONPUDRAFT_164452"/>
<accession>A0A5M3MWK1</accession>
<dbReference type="EMBL" id="JH711576">
    <property type="protein sequence ID" value="EIW83533.1"/>
    <property type="molecule type" value="Genomic_DNA"/>
</dbReference>
<dbReference type="InterPro" id="IPR029058">
    <property type="entry name" value="AB_hydrolase_fold"/>
</dbReference>
<name>A0A5M3MWK1_CONPW</name>
<sequence>MAITVKTWGTSDASKCVFLVHGMAAAPSSWDTVATKLADQGYYVVAPALPGHGGSPFAPGSDYSVAGLANALLPSLIAEAEHGRPIVIIGHSLGGNVVLALLQALKSSTTATSKTLLSTSLPVVLVDPPLFVDPAQTPEDHRMIAGMVSQRNKGSKGSGEQRCEVKAIDAIFEQNSPWSFAHLLADLPKNVSLLLLAADPAHDAKCKLGDVAPYIQGANGIYEHISCQVVKGVGHCMHLERPDDFIHTVSEFLSKGGSVSK</sequence>
<organism evidence="2 3">
    <name type="scientific">Coniophora puteana (strain RWD-64-598)</name>
    <name type="common">Brown rot fungus</name>
    <dbReference type="NCBI Taxonomy" id="741705"/>
    <lineage>
        <taxon>Eukaryota</taxon>
        <taxon>Fungi</taxon>
        <taxon>Dikarya</taxon>
        <taxon>Basidiomycota</taxon>
        <taxon>Agaricomycotina</taxon>
        <taxon>Agaricomycetes</taxon>
        <taxon>Agaricomycetidae</taxon>
        <taxon>Boletales</taxon>
        <taxon>Coniophorineae</taxon>
        <taxon>Coniophoraceae</taxon>
        <taxon>Coniophora</taxon>
    </lineage>
</organism>
<feature type="domain" description="AB hydrolase-1" evidence="1">
    <location>
        <begin position="17"/>
        <end position="246"/>
    </location>
</feature>
<evidence type="ECO:0000313" key="2">
    <source>
        <dbReference type="EMBL" id="EIW83533.1"/>
    </source>
</evidence>
<dbReference type="GO" id="GO:0016020">
    <property type="term" value="C:membrane"/>
    <property type="evidence" value="ECO:0007669"/>
    <property type="project" value="TreeGrafter"/>
</dbReference>
<dbReference type="PRINTS" id="PR00412">
    <property type="entry name" value="EPOXHYDRLASE"/>
</dbReference>
<dbReference type="SUPFAM" id="SSF53474">
    <property type="entry name" value="alpha/beta-Hydrolases"/>
    <property type="match status" value="1"/>
</dbReference>
<evidence type="ECO:0000313" key="3">
    <source>
        <dbReference type="Proteomes" id="UP000053558"/>
    </source>
</evidence>
<proteinExistence type="predicted"/>
<dbReference type="GO" id="GO:0047372">
    <property type="term" value="F:monoacylglycerol lipase activity"/>
    <property type="evidence" value="ECO:0007669"/>
    <property type="project" value="TreeGrafter"/>
</dbReference>
<dbReference type="Proteomes" id="UP000053558">
    <property type="component" value="Unassembled WGS sequence"/>
</dbReference>
<dbReference type="Gene3D" id="3.40.50.1820">
    <property type="entry name" value="alpha/beta hydrolase"/>
    <property type="match status" value="1"/>
</dbReference>
<gene>
    <name evidence="2" type="ORF">CONPUDRAFT_164452</name>
</gene>
<protein>
    <submittedName>
        <fullName evidence="2">Alpha beta-hydrolase</fullName>
    </submittedName>
</protein>
<dbReference type="OrthoDB" id="408373at2759"/>
<dbReference type="InterPro" id="IPR000073">
    <property type="entry name" value="AB_hydrolase_1"/>
</dbReference>
<dbReference type="GO" id="GO:0046464">
    <property type="term" value="P:acylglycerol catabolic process"/>
    <property type="evidence" value="ECO:0007669"/>
    <property type="project" value="TreeGrafter"/>
</dbReference>